<dbReference type="GO" id="GO:0015562">
    <property type="term" value="F:efflux transmembrane transporter activity"/>
    <property type="evidence" value="ECO:0007669"/>
    <property type="project" value="InterPro"/>
</dbReference>
<protein>
    <submittedName>
        <fullName evidence="8">Outer membrane efflux protein</fullName>
    </submittedName>
</protein>
<name>E4RSY4_LEAB4</name>
<dbReference type="PANTHER" id="PTHR30026:SF21">
    <property type="entry name" value="SLR1270 PROTEIN"/>
    <property type="match status" value="1"/>
</dbReference>
<keyword evidence="5" id="KW-0812">Transmembrane</keyword>
<dbReference type="STRING" id="649349.Lbys_1101"/>
<evidence type="ECO:0000256" key="2">
    <source>
        <dbReference type="ARBA" id="ARBA00007613"/>
    </source>
</evidence>
<dbReference type="RefSeq" id="WP_013407874.1">
    <property type="nucleotide sequence ID" value="NC_014655.1"/>
</dbReference>
<keyword evidence="6" id="KW-0472">Membrane</keyword>
<evidence type="ECO:0000256" key="4">
    <source>
        <dbReference type="ARBA" id="ARBA00022452"/>
    </source>
</evidence>
<comment type="similarity">
    <text evidence="2">Belongs to the outer membrane factor (OMF) (TC 1.B.17) family.</text>
</comment>
<sequence>MLRKVFFILMTSGASVMAQNDLSFKEVLHMAQENYGRIKVRQWNVSSVQKGIDLAKRQALPNLNLGAQQDFGTINGQFGALYPFGGLSASSAGPTLEEQNWHAAFGALYLANVNWDIFTFGKNKERIHVAEQETEVESAILRQAIFEHRVKVASTYLQWIAAERLTLAYERNLSRADSLVTLIEGKVSGGLIPGADLSMAKADRANASILHIRALEQSQSLRIELQELLGKDGVSFNPDPLILSKTPFSRDGDAVHPELEWRRALVQLNEAKRRYQRSLLYPSINVVGLIQSRASGFKPQYITDQTQYSTGYFSGIWPNRTNYLFGVGLNWNFTQSYRTKSQIQALEISGKALEMEEVTLARRLGYQMELAEVKWTNARRIVEEVPVQLEAAREAFGRKSALYQNGLADLYDVILAQNALNRAEAEKEVAQVNVWSALLLKAAASGDFSIFENNLE</sequence>
<dbReference type="SUPFAM" id="SSF56954">
    <property type="entry name" value="Outer membrane efflux proteins (OEP)"/>
    <property type="match status" value="1"/>
</dbReference>
<evidence type="ECO:0000256" key="5">
    <source>
        <dbReference type="ARBA" id="ARBA00022692"/>
    </source>
</evidence>
<keyword evidence="7" id="KW-0998">Cell outer membrane</keyword>
<dbReference type="InterPro" id="IPR003423">
    <property type="entry name" value="OMP_efflux"/>
</dbReference>
<evidence type="ECO:0000313" key="9">
    <source>
        <dbReference type="Proteomes" id="UP000007435"/>
    </source>
</evidence>
<accession>E4RSY4</accession>
<dbReference type="GO" id="GO:0009279">
    <property type="term" value="C:cell outer membrane"/>
    <property type="evidence" value="ECO:0007669"/>
    <property type="project" value="UniProtKB-SubCell"/>
</dbReference>
<dbReference type="EMBL" id="CP002305">
    <property type="protein sequence ID" value="ADQ16823.1"/>
    <property type="molecule type" value="Genomic_DNA"/>
</dbReference>
<dbReference type="eggNOG" id="COG1538">
    <property type="taxonomic scope" value="Bacteria"/>
</dbReference>
<dbReference type="InterPro" id="IPR051906">
    <property type="entry name" value="TolC-like"/>
</dbReference>
<organism evidence="8 9">
    <name type="scientific">Leadbetterella byssophila (strain DSM 17132 / JCM 16389 / KACC 11308 / NBRC 106382 / 4M15)</name>
    <dbReference type="NCBI Taxonomy" id="649349"/>
    <lineage>
        <taxon>Bacteria</taxon>
        <taxon>Pseudomonadati</taxon>
        <taxon>Bacteroidota</taxon>
        <taxon>Cytophagia</taxon>
        <taxon>Cytophagales</taxon>
        <taxon>Leadbetterellaceae</taxon>
        <taxon>Leadbetterella</taxon>
    </lineage>
</organism>
<evidence type="ECO:0000256" key="7">
    <source>
        <dbReference type="ARBA" id="ARBA00023237"/>
    </source>
</evidence>
<reference evidence="8 9" key="2">
    <citation type="journal article" date="2011" name="Stand. Genomic Sci.">
        <title>Complete genome sequence of Leadbetterella byssophila type strain (4M15).</title>
        <authorList>
            <person name="Abt B."/>
            <person name="Teshima H."/>
            <person name="Lucas S."/>
            <person name="Lapidus A."/>
            <person name="Del Rio T.G."/>
            <person name="Nolan M."/>
            <person name="Tice H."/>
            <person name="Cheng J.F."/>
            <person name="Pitluck S."/>
            <person name="Liolios K."/>
            <person name="Pagani I."/>
            <person name="Ivanova N."/>
            <person name="Mavromatis K."/>
            <person name="Pati A."/>
            <person name="Tapia R."/>
            <person name="Han C."/>
            <person name="Goodwin L."/>
            <person name="Chen A."/>
            <person name="Palaniappan K."/>
            <person name="Land M."/>
            <person name="Hauser L."/>
            <person name="Chang Y.J."/>
            <person name="Jeffries C.D."/>
            <person name="Rohde M."/>
            <person name="Goker M."/>
            <person name="Tindall B.J."/>
            <person name="Detter J.C."/>
            <person name="Woyke T."/>
            <person name="Bristow J."/>
            <person name="Eisen J.A."/>
            <person name="Markowitz V."/>
            <person name="Hugenholtz P."/>
            <person name="Klenk H.P."/>
            <person name="Kyrpides N.C."/>
        </authorList>
    </citation>
    <scope>NUCLEOTIDE SEQUENCE [LARGE SCALE GENOMIC DNA]</scope>
    <source>
        <strain evidence="9">DSM 17132 / JCM 16389 / KACC 11308 / NBRC 106382 / 4M15</strain>
    </source>
</reference>
<evidence type="ECO:0000256" key="3">
    <source>
        <dbReference type="ARBA" id="ARBA00022448"/>
    </source>
</evidence>
<evidence type="ECO:0000256" key="1">
    <source>
        <dbReference type="ARBA" id="ARBA00004442"/>
    </source>
</evidence>
<comment type="subcellular location">
    <subcellularLocation>
        <location evidence="1">Cell outer membrane</location>
    </subcellularLocation>
</comment>
<keyword evidence="3" id="KW-0813">Transport</keyword>
<evidence type="ECO:0000256" key="6">
    <source>
        <dbReference type="ARBA" id="ARBA00023136"/>
    </source>
</evidence>
<dbReference type="KEGG" id="lby:Lbys_1101"/>
<dbReference type="PANTHER" id="PTHR30026">
    <property type="entry name" value="OUTER MEMBRANE PROTEIN TOLC"/>
    <property type="match status" value="1"/>
</dbReference>
<dbReference type="OrthoDB" id="654853at2"/>
<dbReference type="Proteomes" id="UP000007435">
    <property type="component" value="Chromosome"/>
</dbReference>
<reference key="1">
    <citation type="submission" date="2010-11" db="EMBL/GenBank/DDBJ databases">
        <title>The complete genome of Leadbetterella byssophila DSM 17132.</title>
        <authorList>
            <consortium name="US DOE Joint Genome Institute (JGI-PGF)"/>
            <person name="Lucas S."/>
            <person name="Copeland A."/>
            <person name="Lapidus A."/>
            <person name="Glavina del Rio T."/>
            <person name="Dalin E."/>
            <person name="Tice H."/>
            <person name="Bruce D."/>
            <person name="Goodwin L."/>
            <person name="Pitluck S."/>
            <person name="Kyrpides N."/>
            <person name="Mavromatis K."/>
            <person name="Ivanova N."/>
            <person name="Teshima H."/>
            <person name="Brettin T."/>
            <person name="Detter J.C."/>
            <person name="Han C."/>
            <person name="Tapia R."/>
            <person name="Land M."/>
            <person name="Hauser L."/>
            <person name="Markowitz V."/>
            <person name="Cheng J.-F."/>
            <person name="Hugenholtz P."/>
            <person name="Woyke T."/>
            <person name="Wu D."/>
            <person name="Tindall B."/>
            <person name="Pomrenke H.G."/>
            <person name="Brambilla E."/>
            <person name="Klenk H.-P."/>
            <person name="Eisen J.A."/>
        </authorList>
    </citation>
    <scope>NUCLEOTIDE SEQUENCE [LARGE SCALE GENOMIC DNA]</scope>
    <source>
        <strain>DSM 17132</strain>
    </source>
</reference>
<proteinExistence type="inferred from homology"/>
<dbReference type="Gene3D" id="1.20.1600.10">
    <property type="entry name" value="Outer membrane efflux proteins (OEP)"/>
    <property type="match status" value="1"/>
</dbReference>
<dbReference type="AlphaFoldDB" id="E4RSY4"/>
<keyword evidence="4" id="KW-1134">Transmembrane beta strand</keyword>
<keyword evidence="9" id="KW-1185">Reference proteome</keyword>
<evidence type="ECO:0000313" key="8">
    <source>
        <dbReference type="EMBL" id="ADQ16823.1"/>
    </source>
</evidence>
<dbReference type="GO" id="GO:1990281">
    <property type="term" value="C:efflux pump complex"/>
    <property type="evidence" value="ECO:0007669"/>
    <property type="project" value="TreeGrafter"/>
</dbReference>
<gene>
    <name evidence="8" type="ordered locus">Lbys_1101</name>
</gene>
<dbReference type="Pfam" id="PF02321">
    <property type="entry name" value="OEP"/>
    <property type="match status" value="1"/>
</dbReference>
<dbReference type="GO" id="GO:0015288">
    <property type="term" value="F:porin activity"/>
    <property type="evidence" value="ECO:0007669"/>
    <property type="project" value="TreeGrafter"/>
</dbReference>
<dbReference type="HOGENOM" id="CLU_044987_0_0_10"/>